<dbReference type="InterPro" id="IPR053927">
    <property type="entry name" value="FlgK_helical"/>
</dbReference>
<dbReference type="KEGG" id="ppha:BVH74_10455"/>
<evidence type="ECO:0000259" key="7">
    <source>
        <dbReference type="Pfam" id="PF06429"/>
    </source>
</evidence>
<dbReference type="GO" id="GO:0005198">
    <property type="term" value="F:structural molecule activity"/>
    <property type="evidence" value="ECO:0007669"/>
    <property type="project" value="InterPro"/>
</dbReference>
<comment type="similarity">
    <text evidence="3">Belongs to the flagella basal body rod proteins family.</text>
</comment>
<evidence type="ECO:0000256" key="1">
    <source>
        <dbReference type="ARBA" id="ARBA00004365"/>
    </source>
</evidence>
<dbReference type="InterPro" id="IPR049119">
    <property type="entry name" value="FlgK_D2-like"/>
</dbReference>
<keyword evidence="10" id="KW-0969">Cilium</keyword>
<dbReference type="NCBIfam" id="TIGR02492">
    <property type="entry name" value="flgK_ends"/>
    <property type="match status" value="1"/>
</dbReference>
<feature type="domain" description="Flagellar basal-body/hook protein C-terminal" evidence="7">
    <location>
        <begin position="620"/>
        <end position="657"/>
    </location>
</feature>
<keyword evidence="6" id="KW-0975">Bacterial flagellum</keyword>
<keyword evidence="10" id="KW-0282">Flagellum</keyword>
<proteinExistence type="inferred from homology"/>
<dbReference type="PANTHER" id="PTHR30033:SF1">
    <property type="entry name" value="FLAGELLAR HOOK-ASSOCIATED PROTEIN 1"/>
    <property type="match status" value="1"/>
</dbReference>
<dbReference type="RefSeq" id="WP_080050009.1">
    <property type="nucleotide sequence ID" value="NZ_CP020100.1"/>
</dbReference>
<evidence type="ECO:0000256" key="2">
    <source>
        <dbReference type="ARBA" id="ARBA00004613"/>
    </source>
</evidence>
<dbReference type="Proteomes" id="UP000243488">
    <property type="component" value="Chromosome"/>
</dbReference>
<dbReference type="PANTHER" id="PTHR30033">
    <property type="entry name" value="FLAGELLAR HOOK-ASSOCIATED PROTEIN 1"/>
    <property type="match status" value="1"/>
</dbReference>
<reference evidence="10 11" key="1">
    <citation type="submission" date="2017-03" db="EMBL/GenBank/DDBJ databases">
        <title>Complete genome sequence of the novel DNRA strain Pseudomonas sp. S-6-2 isolated from Chinese polluted river sediment. Journal of Biotechnology.</title>
        <authorList>
            <person name="Li J."/>
            <person name="Xiang F."/>
            <person name="Wang L."/>
            <person name="Xi L."/>
            <person name="Liu J."/>
        </authorList>
    </citation>
    <scope>NUCLEOTIDE SEQUENCE [LARGE SCALE GENOMIC DNA]</scope>
    <source>
        <strain evidence="10 11">S-6-2</strain>
    </source>
</reference>
<evidence type="ECO:0000256" key="6">
    <source>
        <dbReference type="ARBA" id="ARBA00023143"/>
    </source>
</evidence>
<dbReference type="InterPro" id="IPR010930">
    <property type="entry name" value="Flg_bb/hook_C_dom"/>
</dbReference>
<feature type="domain" description="Flagellar hook-associated protein 1 D2-like" evidence="8">
    <location>
        <begin position="340"/>
        <end position="421"/>
    </location>
</feature>
<dbReference type="PRINTS" id="PR01005">
    <property type="entry name" value="FLGHOOKAP1"/>
</dbReference>
<dbReference type="GO" id="GO:0005576">
    <property type="term" value="C:extracellular region"/>
    <property type="evidence" value="ECO:0007669"/>
    <property type="project" value="UniProtKB-SubCell"/>
</dbReference>
<accession>A0A1V0B5H2</accession>
<evidence type="ECO:0000259" key="9">
    <source>
        <dbReference type="Pfam" id="PF22638"/>
    </source>
</evidence>
<dbReference type="EMBL" id="CP020100">
    <property type="protein sequence ID" value="AQZ95141.1"/>
    <property type="molecule type" value="Genomic_DNA"/>
</dbReference>
<sequence length="660" mass="69479">MADLLSIGLSGLSIARTNLAVTGHNITNVDTPGFSRQGAIQSTRPAQFTGGGYIGSGATIVDVRRIYNSFYTNQLQVSSAISSDVKAYKSQIDQLDALLGGTTTGIGPGIQKLFAALQTAAEDPANIPARQLVISESQGLASRFNSLYAQLETQNNFINKQMGLVSDQVNRLSASIAGYNNAIAVAASSGQQPNDLIDARDEAIRQLSTYIGVTAVPQDDNTINLFIGSGQPLVVGNSASRLEVVPGLRDPSRSEVQLVNAGSRQGVTDLITGGEMGGLLRYRSEVLDDAFNTIGRLALSISEQINNQLGQGLDLLGNAGGNLFTNINSPEYVALRSLARAGNSDDSALLGVNITDTSKLTTSDYALEFTSADTFTLRRLSDNTQVGVFNINDVPPPEVDGFSISALNGSFAAGDRFVLTPTRNAAATIGTVMTQPEQLALALPVTAEAALNNRGNGTISQPEIIDGPQPLDTAALQAMLPFSFTVNNNELTASSGSFVPSPLTITPGQPNQVEWTDGTHTLRFTVAGNPQDGDSFSVNYNADPATGTPGVSDNRNALKLLELQNKAVIGLQGGASGISFVDSYGDMVQRVGTLTAQARMDEQASGAVLAQAQNNRDSVAGVNLDEEAANLIKFEQYYNASAQIIQVARSLFDTLISSFR</sequence>
<evidence type="ECO:0000256" key="4">
    <source>
        <dbReference type="ARBA" id="ARBA00016244"/>
    </source>
</evidence>
<keyword evidence="10" id="KW-0966">Cell projection</keyword>
<keyword evidence="5" id="KW-0964">Secreted</keyword>
<dbReference type="Pfam" id="PF22638">
    <property type="entry name" value="FlgK_D1"/>
    <property type="match status" value="1"/>
</dbReference>
<evidence type="ECO:0000313" key="11">
    <source>
        <dbReference type="Proteomes" id="UP000243488"/>
    </source>
</evidence>
<name>A0A1V0B5H2_9GAMM</name>
<organism evidence="10 11">
    <name type="scientific">Halopseudomonas phragmitis</name>
    <dbReference type="NCBI Taxonomy" id="1931241"/>
    <lineage>
        <taxon>Bacteria</taxon>
        <taxon>Pseudomonadati</taxon>
        <taxon>Pseudomonadota</taxon>
        <taxon>Gammaproteobacteria</taxon>
        <taxon>Pseudomonadales</taxon>
        <taxon>Pseudomonadaceae</taxon>
        <taxon>Halopseudomonas</taxon>
    </lineage>
</organism>
<evidence type="ECO:0000313" key="10">
    <source>
        <dbReference type="EMBL" id="AQZ95141.1"/>
    </source>
</evidence>
<dbReference type="GO" id="GO:0044780">
    <property type="term" value="P:bacterial-type flagellum assembly"/>
    <property type="evidence" value="ECO:0007669"/>
    <property type="project" value="InterPro"/>
</dbReference>
<evidence type="ECO:0000256" key="5">
    <source>
        <dbReference type="ARBA" id="ARBA00022525"/>
    </source>
</evidence>
<evidence type="ECO:0000256" key="3">
    <source>
        <dbReference type="ARBA" id="ARBA00009677"/>
    </source>
</evidence>
<dbReference type="SUPFAM" id="SSF64518">
    <property type="entry name" value="Phase 1 flagellin"/>
    <property type="match status" value="2"/>
</dbReference>
<dbReference type="Pfam" id="PF21158">
    <property type="entry name" value="flgK_1st_1"/>
    <property type="match status" value="1"/>
</dbReference>
<dbReference type="STRING" id="1931241.BVH74_10455"/>
<feature type="domain" description="Flagellar hook-associated protein FlgK helical" evidence="9">
    <location>
        <begin position="93"/>
        <end position="324"/>
    </location>
</feature>
<protein>
    <recommendedName>
        <fullName evidence="4">Flagellar hook-associated protein 1</fullName>
    </recommendedName>
</protein>
<dbReference type="Pfam" id="PF06429">
    <property type="entry name" value="Flg_bbr_C"/>
    <property type="match status" value="1"/>
</dbReference>
<gene>
    <name evidence="10" type="ORF">BVH74_10455</name>
</gene>
<dbReference type="AlphaFoldDB" id="A0A1V0B5H2"/>
<evidence type="ECO:0000259" key="8">
    <source>
        <dbReference type="Pfam" id="PF21158"/>
    </source>
</evidence>
<keyword evidence="11" id="KW-1185">Reference proteome</keyword>
<dbReference type="GO" id="GO:0009424">
    <property type="term" value="C:bacterial-type flagellum hook"/>
    <property type="evidence" value="ECO:0007669"/>
    <property type="project" value="InterPro"/>
</dbReference>
<comment type="subcellular location">
    <subcellularLocation>
        <location evidence="1">Bacterial flagellum</location>
    </subcellularLocation>
    <subcellularLocation>
        <location evidence="2">Secreted</location>
    </subcellularLocation>
</comment>
<dbReference type="InterPro" id="IPR002371">
    <property type="entry name" value="FlgK"/>
</dbReference>